<feature type="domain" description="DUF7806" evidence="2">
    <location>
        <begin position="180"/>
        <end position="273"/>
    </location>
</feature>
<organism evidence="3">
    <name type="scientific">Anthurium amnicola</name>
    <dbReference type="NCBI Taxonomy" id="1678845"/>
    <lineage>
        <taxon>Eukaryota</taxon>
        <taxon>Viridiplantae</taxon>
        <taxon>Streptophyta</taxon>
        <taxon>Embryophyta</taxon>
        <taxon>Tracheophyta</taxon>
        <taxon>Spermatophyta</taxon>
        <taxon>Magnoliopsida</taxon>
        <taxon>Liliopsida</taxon>
        <taxon>Araceae</taxon>
        <taxon>Pothoideae</taxon>
        <taxon>Potheae</taxon>
        <taxon>Anthurium</taxon>
    </lineage>
</organism>
<dbReference type="AlphaFoldDB" id="A0A1D1YH32"/>
<evidence type="ECO:0000259" key="2">
    <source>
        <dbReference type="Pfam" id="PF25091"/>
    </source>
</evidence>
<dbReference type="EMBL" id="GDJX01013997">
    <property type="protein sequence ID" value="JAT53939.1"/>
    <property type="molecule type" value="Transcribed_RNA"/>
</dbReference>
<name>A0A1D1YH32_9ARAE</name>
<protein>
    <submittedName>
        <fullName evidence="3">Uncharacterized protein MG328</fullName>
    </submittedName>
</protein>
<dbReference type="PANTHER" id="PTHR35489">
    <property type="entry name" value="TITAN9"/>
    <property type="match status" value="1"/>
</dbReference>
<dbReference type="PANTHER" id="PTHR35489:SF2">
    <property type="entry name" value="TITAN9"/>
    <property type="match status" value="1"/>
</dbReference>
<feature type="coiled-coil region" evidence="1">
    <location>
        <begin position="38"/>
        <end position="93"/>
    </location>
</feature>
<evidence type="ECO:0000313" key="3">
    <source>
        <dbReference type="EMBL" id="JAT53939.1"/>
    </source>
</evidence>
<dbReference type="Pfam" id="PF25091">
    <property type="entry name" value="DUF7806"/>
    <property type="match status" value="1"/>
</dbReference>
<dbReference type="InterPro" id="IPR056708">
    <property type="entry name" value="DUF7806"/>
</dbReference>
<gene>
    <name evidence="3" type="primary">MG328_0</name>
    <name evidence="3" type="ORF">g.22329</name>
</gene>
<keyword evidence="1" id="KW-0175">Coiled coil</keyword>
<dbReference type="GO" id="GO:0003006">
    <property type="term" value="P:developmental process involved in reproduction"/>
    <property type="evidence" value="ECO:0007669"/>
    <property type="project" value="TreeGrafter"/>
</dbReference>
<reference evidence="3" key="1">
    <citation type="submission" date="2015-07" db="EMBL/GenBank/DDBJ databases">
        <title>Transcriptome Assembly of Anthurium amnicola.</title>
        <authorList>
            <person name="Suzuki J."/>
        </authorList>
    </citation>
    <scope>NUCLEOTIDE SEQUENCE</scope>
</reference>
<sequence>MERFNNKLYDKYTNLKKRKLSEASECNEKVRAEFEKYLSVVEGTFEELRNENNQLRAQILSMEDRQAEYQHTLMEETRKVKELSGENERLRNLVSAEDHSNSKTGDMEIVCLEAPNRIPEAVSRDPVEQMEPNLNSGLNELQHEVADMHPHDNGQDELLVPDCCRGNFRSSGGGDEKDCAKCVYQMLVESLIGMKFSVETRTDGFCLSVVHQSSGYSFSLTWPRKTNGEDGELLYQVSSLGTIERVALEWMKEDLVFSTAMCHVFFERISRVTGGRI</sequence>
<evidence type="ECO:0000256" key="1">
    <source>
        <dbReference type="SAM" id="Coils"/>
    </source>
</evidence>
<accession>A0A1D1YH32</accession>
<proteinExistence type="predicted"/>